<gene>
    <name evidence="3" type="ORF">BJF91_06290</name>
    <name evidence="2" type="ORF">GGQ71_003921</name>
</gene>
<comment type="caution">
    <text evidence="3">The sequence shown here is derived from an EMBL/GenBank/DDBJ whole genome shotgun (WGS) entry which is preliminary data.</text>
</comment>
<evidence type="ECO:0000256" key="1">
    <source>
        <dbReference type="SAM" id="Phobius"/>
    </source>
</evidence>
<evidence type="ECO:0000313" key="2">
    <source>
        <dbReference type="EMBL" id="MBB4009633.1"/>
    </source>
</evidence>
<evidence type="ECO:0000313" key="5">
    <source>
        <dbReference type="Proteomes" id="UP000544107"/>
    </source>
</evidence>
<feature type="transmembrane region" description="Helical" evidence="1">
    <location>
        <begin position="97"/>
        <end position="119"/>
    </location>
</feature>
<dbReference type="Proteomes" id="UP000185598">
    <property type="component" value="Unassembled WGS sequence"/>
</dbReference>
<evidence type="ECO:0000313" key="4">
    <source>
        <dbReference type="Proteomes" id="UP000185598"/>
    </source>
</evidence>
<dbReference type="CDD" id="cd07812">
    <property type="entry name" value="SRPBCC"/>
    <property type="match status" value="1"/>
</dbReference>
<dbReference type="Proteomes" id="UP000544107">
    <property type="component" value="Unassembled WGS sequence"/>
</dbReference>
<accession>A0A1Q9A8E4</accession>
<evidence type="ECO:0000313" key="3">
    <source>
        <dbReference type="EMBL" id="OLP50852.1"/>
    </source>
</evidence>
<protein>
    <recommendedName>
        <fullName evidence="6">Polyketide cyclase</fullName>
    </recommendedName>
</protein>
<reference evidence="2 5" key="2">
    <citation type="submission" date="2020-08" db="EMBL/GenBank/DDBJ databases">
        <title>Genomic Encyclopedia of Type Strains, Phase IV (KMG-IV): sequencing the most valuable type-strain genomes for metagenomic binning, comparative biology and taxonomic classification.</title>
        <authorList>
            <person name="Goeker M."/>
        </authorList>
    </citation>
    <scope>NUCLEOTIDE SEQUENCE [LARGE SCALE GENOMIC DNA]</scope>
    <source>
        <strain evidence="2 5">DSM 100021</strain>
    </source>
</reference>
<organism evidence="3 4">
    <name type="scientific">Allorhizobium taibaishanense</name>
    <dbReference type="NCBI Taxonomy" id="887144"/>
    <lineage>
        <taxon>Bacteria</taxon>
        <taxon>Pseudomonadati</taxon>
        <taxon>Pseudomonadota</taxon>
        <taxon>Alphaproteobacteria</taxon>
        <taxon>Hyphomicrobiales</taxon>
        <taxon>Rhizobiaceae</taxon>
        <taxon>Rhizobium/Agrobacterium group</taxon>
        <taxon>Allorhizobium</taxon>
    </lineage>
</organism>
<keyword evidence="4" id="KW-1185">Reference proteome</keyword>
<dbReference type="SUPFAM" id="SSF55961">
    <property type="entry name" value="Bet v1-like"/>
    <property type="match status" value="1"/>
</dbReference>
<sequence length="327" mass="36240">MSASTTPPIIERISIAVIVALIYALLLYGLIWTDKNSGLPFVGGLVLMPMAISSLATSIADPRGKSTAWRQIKLGWMVIGIGLALTVLFFNESIICVVMGLPIFALASCLGSLLTLTLIRKFRSPGRATFLIVLPLVGLPIEPHLIYADHLSDITTVIEIAAPAETVWRNTVEIRNIDPSELKFTFSHGVLGMPQPQDALLTDEGTSAVRHLKWTKNIRFEEVITGWETNRFLSWNFRFSPDSIPSAIEGHIDVNSTYLTLTNGDYRLEPLANGNTRLTLTSRYRIRTPINAYCDLWGRIFFKDFHSVVLNVIKDRSEAAQRASANG</sequence>
<dbReference type="InterPro" id="IPR023393">
    <property type="entry name" value="START-like_dom_sf"/>
</dbReference>
<keyword evidence="1" id="KW-0472">Membrane</keyword>
<dbReference type="RefSeq" id="WP_075613555.1">
    <property type="nucleotide sequence ID" value="NZ_JACIED010000005.1"/>
</dbReference>
<dbReference type="OrthoDB" id="315686at2"/>
<keyword evidence="1" id="KW-0812">Transmembrane</keyword>
<proteinExistence type="predicted"/>
<feature type="transmembrane region" description="Helical" evidence="1">
    <location>
        <begin position="72"/>
        <end position="91"/>
    </location>
</feature>
<dbReference type="EMBL" id="MKIN01000020">
    <property type="protein sequence ID" value="OLP50852.1"/>
    <property type="molecule type" value="Genomic_DNA"/>
</dbReference>
<dbReference type="EMBL" id="JACIED010000005">
    <property type="protein sequence ID" value="MBB4009633.1"/>
    <property type="molecule type" value="Genomic_DNA"/>
</dbReference>
<dbReference type="AlphaFoldDB" id="A0A1Q9A8E4"/>
<evidence type="ECO:0008006" key="6">
    <source>
        <dbReference type="Google" id="ProtNLM"/>
    </source>
</evidence>
<feature type="transmembrane region" description="Helical" evidence="1">
    <location>
        <begin position="38"/>
        <end position="60"/>
    </location>
</feature>
<name>A0A1Q9A8E4_9HYPH</name>
<feature type="transmembrane region" description="Helical" evidence="1">
    <location>
        <begin position="12"/>
        <end position="32"/>
    </location>
</feature>
<reference evidence="3 4" key="1">
    <citation type="submission" date="2016-09" db="EMBL/GenBank/DDBJ databases">
        <title>Rhizobium oryziradicis sp. nov., isolated from the root of rice.</title>
        <authorList>
            <person name="Zhao J."/>
            <person name="Zhang X."/>
        </authorList>
    </citation>
    <scope>NUCLEOTIDE SEQUENCE [LARGE SCALE GENOMIC DNA]</scope>
    <source>
        <strain evidence="3 4">14971</strain>
    </source>
</reference>
<dbReference type="Gene3D" id="3.30.530.20">
    <property type="match status" value="1"/>
</dbReference>
<keyword evidence="1" id="KW-1133">Transmembrane helix</keyword>